<dbReference type="Gene3D" id="1.10.20.10">
    <property type="entry name" value="Histone, subunit A"/>
    <property type="match status" value="1"/>
</dbReference>
<dbReference type="CDD" id="cd08049">
    <property type="entry name" value="TAF8"/>
    <property type="match status" value="1"/>
</dbReference>
<evidence type="ECO:0000259" key="9">
    <source>
        <dbReference type="Pfam" id="PF10406"/>
    </source>
</evidence>
<keyword evidence="6" id="KW-0539">Nucleus</keyword>
<evidence type="ECO:0000313" key="10">
    <source>
        <dbReference type="EMBL" id="KAK5168064.1"/>
    </source>
</evidence>
<organism evidence="10 11">
    <name type="scientific">Saxophila tyrrhenica</name>
    <dbReference type="NCBI Taxonomy" id="1690608"/>
    <lineage>
        <taxon>Eukaryota</taxon>
        <taxon>Fungi</taxon>
        <taxon>Dikarya</taxon>
        <taxon>Ascomycota</taxon>
        <taxon>Pezizomycotina</taxon>
        <taxon>Dothideomycetes</taxon>
        <taxon>Dothideomycetidae</taxon>
        <taxon>Mycosphaerellales</taxon>
        <taxon>Extremaceae</taxon>
        <taxon>Saxophila</taxon>
    </lineage>
</organism>
<evidence type="ECO:0000256" key="7">
    <source>
        <dbReference type="SAM" id="MobiDB-lite"/>
    </source>
</evidence>
<dbReference type="GO" id="GO:0005669">
    <property type="term" value="C:transcription factor TFIID complex"/>
    <property type="evidence" value="ECO:0007669"/>
    <property type="project" value="InterPro"/>
</dbReference>
<name>A0AAV9P5U4_9PEZI</name>
<dbReference type="InterPro" id="IPR019473">
    <property type="entry name" value="TFIID_su8_C"/>
</dbReference>
<dbReference type="Proteomes" id="UP001337655">
    <property type="component" value="Unassembled WGS sequence"/>
</dbReference>
<dbReference type="PANTHER" id="PTHR46469">
    <property type="entry name" value="TRANSCRIPTION INITIATION FACTOR TFIID SUBUNIT 8"/>
    <property type="match status" value="1"/>
</dbReference>
<comment type="similarity">
    <text evidence="2">Belongs to the TAF8 family.</text>
</comment>
<dbReference type="PANTHER" id="PTHR46469:SF1">
    <property type="entry name" value="TRANSCRIPTION INITIATION FACTOR TFIID SUBUNIT 8"/>
    <property type="match status" value="1"/>
</dbReference>
<dbReference type="AlphaFoldDB" id="A0AAV9P5U4"/>
<comment type="subcellular location">
    <subcellularLocation>
        <location evidence="1">Nucleus</location>
    </subcellularLocation>
</comment>
<accession>A0AAV9P5U4</accession>
<protein>
    <recommendedName>
        <fullName evidence="3">Transcription initiation factor TFIID subunit 8</fullName>
    </recommendedName>
</protein>
<gene>
    <name evidence="10" type="ORF">LTR77_006632</name>
</gene>
<dbReference type="CDD" id="cd00076">
    <property type="entry name" value="HFD_SF"/>
    <property type="match status" value="1"/>
</dbReference>
<dbReference type="InterPro" id="IPR006565">
    <property type="entry name" value="BTP"/>
</dbReference>
<dbReference type="Pfam" id="PF07524">
    <property type="entry name" value="Bromo_TP"/>
    <property type="match status" value="1"/>
</dbReference>
<evidence type="ECO:0000256" key="3">
    <source>
        <dbReference type="ARBA" id="ARBA00017307"/>
    </source>
</evidence>
<feature type="domain" description="Bromodomain associated" evidence="8">
    <location>
        <begin position="49"/>
        <end position="113"/>
    </location>
</feature>
<dbReference type="EMBL" id="JAVRRT010000010">
    <property type="protein sequence ID" value="KAK5168064.1"/>
    <property type="molecule type" value="Genomic_DNA"/>
</dbReference>
<dbReference type="InterPro" id="IPR037818">
    <property type="entry name" value="TAF8"/>
</dbReference>
<feature type="region of interest" description="Disordered" evidence="7">
    <location>
        <begin position="1"/>
        <end position="24"/>
    </location>
</feature>
<evidence type="ECO:0000256" key="5">
    <source>
        <dbReference type="ARBA" id="ARBA00023163"/>
    </source>
</evidence>
<evidence type="ECO:0000256" key="4">
    <source>
        <dbReference type="ARBA" id="ARBA00023015"/>
    </source>
</evidence>
<evidence type="ECO:0000256" key="1">
    <source>
        <dbReference type="ARBA" id="ARBA00004123"/>
    </source>
</evidence>
<evidence type="ECO:0000256" key="6">
    <source>
        <dbReference type="ARBA" id="ARBA00023242"/>
    </source>
</evidence>
<dbReference type="GO" id="GO:0006367">
    <property type="term" value="P:transcription initiation at RNA polymerase II promoter"/>
    <property type="evidence" value="ECO:0007669"/>
    <property type="project" value="TreeGrafter"/>
</dbReference>
<evidence type="ECO:0000256" key="2">
    <source>
        <dbReference type="ARBA" id="ARBA00008767"/>
    </source>
</evidence>
<evidence type="ECO:0000259" key="8">
    <source>
        <dbReference type="Pfam" id="PF07524"/>
    </source>
</evidence>
<keyword evidence="5" id="KW-0804">Transcription</keyword>
<sequence>MADTTPHRGTKRPHHDQNPHTTRTVRRKLYHVQSKPQHVEPASQAPVFAQGQLLRSISAALATAGFDSVKPSALEMFRSHTEEYMLNFLHDVRASMATSRRSKGTALDFASALAHTPNTSSASLLAPQLRFMVPESISFPSIPEPGPPPPPPQDFSSLLAPLVETQAPNYIPRHFPNLPPQHAWRHTDVYPERERDARKMREKATEEGIMAEQALRKLAAAAKAGAAKAEKRRLNTLSGPGRRVRDAGRNGKDRRRTQRESPADEDMFGDMMKELGGGVDQDETQAMELGLDGTNDLKEQGLDVGMPEGLVINSDMAGWRRGGRKGLRL</sequence>
<proteinExistence type="inferred from homology"/>
<feature type="region of interest" description="Disordered" evidence="7">
    <location>
        <begin position="226"/>
        <end position="272"/>
    </location>
</feature>
<comment type="caution">
    <text evidence="10">The sequence shown here is derived from an EMBL/GenBank/DDBJ whole genome shotgun (WGS) entry which is preliminary data.</text>
</comment>
<dbReference type="RefSeq" id="XP_064657674.1">
    <property type="nucleotide sequence ID" value="XM_064803873.1"/>
</dbReference>
<dbReference type="GO" id="GO:0046982">
    <property type="term" value="F:protein heterodimerization activity"/>
    <property type="evidence" value="ECO:0007669"/>
    <property type="project" value="InterPro"/>
</dbReference>
<dbReference type="GeneID" id="89927972"/>
<keyword evidence="11" id="KW-1185">Reference proteome</keyword>
<feature type="domain" description="Transcription factor TFIID subunit 8 C-terminal" evidence="9">
    <location>
        <begin position="170"/>
        <end position="218"/>
    </location>
</feature>
<reference evidence="10 11" key="1">
    <citation type="submission" date="2023-08" db="EMBL/GenBank/DDBJ databases">
        <title>Black Yeasts Isolated from many extreme environments.</title>
        <authorList>
            <person name="Coleine C."/>
            <person name="Stajich J.E."/>
            <person name="Selbmann L."/>
        </authorList>
    </citation>
    <scope>NUCLEOTIDE SEQUENCE [LARGE SCALE GENOMIC DNA]</scope>
    <source>
        <strain evidence="10 11">CCFEE 5935</strain>
    </source>
</reference>
<evidence type="ECO:0000313" key="11">
    <source>
        <dbReference type="Proteomes" id="UP001337655"/>
    </source>
</evidence>
<dbReference type="Pfam" id="PF10406">
    <property type="entry name" value="TAF8_C"/>
    <property type="match status" value="1"/>
</dbReference>
<keyword evidence="4" id="KW-0805">Transcription regulation</keyword>
<dbReference type="InterPro" id="IPR009072">
    <property type="entry name" value="Histone-fold"/>
</dbReference>